<accession>A0A1F5DPN2</accession>
<protein>
    <submittedName>
        <fullName evidence="1">Uncharacterized protein</fullName>
    </submittedName>
</protein>
<organism evidence="1 2">
    <name type="scientific">Candidatus Berkelbacteria bacterium RBG_13_40_8</name>
    <dbReference type="NCBI Taxonomy" id="1797467"/>
    <lineage>
        <taxon>Bacteria</taxon>
        <taxon>Candidatus Berkelbacteria</taxon>
    </lineage>
</organism>
<name>A0A1F5DPN2_9BACT</name>
<gene>
    <name evidence="1" type="ORF">A2V71_01685</name>
</gene>
<dbReference type="EMBL" id="MEZT01000005">
    <property type="protein sequence ID" value="OGD57127.1"/>
    <property type="molecule type" value="Genomic_DNA"/>
</dbReference>
<reference evidence="1 2" key="1">
    <citation type="journal article" date="2016" name="Nat. Commun.">
        <title>Thousands of microbial genomes shed light on interconnected biogeochemical processes in an aquifer system.</title>
        <authorList>
            <person name="Anantharaman K."/>
            <person name="Brown C.T."/>
            <person name="Hug L.A."/>
            <person name="Sharon I."/>
            <person name="Castelle C.J."/>
            <person name="Probst A.J."/>
            <person name="Thomas B.C."/>
            <person name="Singh A."/>
            <person name="Wilkins M.J."/>
            <person name="Karaoz U."/>
            <person name="Brodie E.L."/>
            <person name="Williams K.H."/>
            <person name="Hubbard S.S."/>
            <person name="Banfield J.F."/>
        </authorList>
    </citation>
    <scope>NUCLEOTIDE SEQUENCE [LARGE SCALE GENOMIC DNA]</scope>
</reference>
<comment type="caution">
    <text evidence="1">The sequence shown here is derived from an EMBL/GenBank/DDBJ whole genome shotgun (WGS) entry which is preliminary data.</text>
</comment>
<evidence type="ECO:0000313" key="2">
    <source>
        <dbReference type="Proteomes" id="UP000178764"/>
    </source>
</evidence>
<proteinExistence type="predicted"/>
<dbReference type="Proteomes" id="UP000178764">
    <property type="component" value="Unassembled WGS sequence"/>
</dbReference>
<evidence type="ECO:0000313" key="1">
    <source>
        <dbReference type="EMBL" id="OGD57127.1"/>
    </source>
</evidence>
<dbReference type="AlphaFoldDB" id="A0A1F5DPN2"/>
<sequence length="145" mass="16467">MQKRCNGSVSEVISLLMTLRSCKDPNTLATLQEKFHSVIIDTDEETRQRISKQVSDQTLSKVVITTTSDPEESWIIPGTSCLHEKGIQLFRINEERACCLDCGCIYQWKTNIWIATSEKAPEEKLDEFRARATTPSKTPLFIGAW</sequence>